<reference evidence="1" key="2">
    <citation type="journal article" date="2024" name="Plant">
        <title>Genomic evolution and insights into agronomic trait innovations of Sesamum species.</title>
        <authorList>
            <person name="Miao H."/>
            <person name="Wang L."/>
            <person name="Qu L."/>
            <person name="Liu H."/>
            <person name="Sun Y."/>
            <person name="Le M."/>
            <person name="Wang Q."/>
            <person name="Wei S."/>
            <person name="Zheng Y."/>
            <person name="Lin W."/>
            <person name="Duan Y."/>
            <person name="Cao H."/>
            <person name="Xiong S."/>
            <person name="Wang X."/>
            <person name="Wei L."/>
            <person name="Li C."/>
            <person name="Ma Q."/>
            <person name="Ju M."/>
            <person name="Zhao R."/>
            <person name="Li G."/>
            <person name="Mu C."/>
            <person name="Tian Q."/>
            <person name="Mei H."/>
            <person name="Zhang T."/>
            <person name="Gao T."/>
            <person name="Zhang H."/>
        </authorList>
    </citation>
    <scope>NUCLEOTIDE SEQUENCE</scope>
    <source>
        <strain evidence="1">G02</strain>
    </source>
</reference>
<organism evidence="1">
    <name type="scientific">Sesamum radiatum</name>
    <name type="common">Black benniseed</name>
    <dbReference type="NCBI Taxonomy" id="300843"/>
    <lineage>
        <taxon>Eukaryota</taxon>
        <taxon>Viridiplantae</taxon>
        <taxon>Streptophyta</taxon>
        <taxon>Embryophyta</taxon>
        <taxon>Tracheophyta</taxon>
        <taxon>Spermatophyta</taxon>
        <taxon>Magnoliopsida</taxon>
        <taxon>eudicotyledons</taxon>
        <taxon>Gunneridae</taxon>
        <taxon>Pentapetalae</taxon>
        <taxon>asterids</taxon>
        <taxon>lamiids</taxon>
        <taxon>Lamiales</taxon>
        <taxon>Pedaliaceae</taxon>
        <taxon>Sesamum</taxon>
    </lineage>
</organism>
<sequence length="101" mass="10945">MQFSSASYMLSKIPSMILKKGDDIFSLLRSFPTGPRAPARRISISASAGMTASDPYTKLKGVSPVVKRGVVLYDHNTPGNASTHCPPTCVSFLLILEPRFD</sequence>
<name>A0AAW2N8Z8_SESRA</name>
<gene>
    <name evidence="1" type="ORF">Sradi_4539800</name>
</gene>
<proteinExistence type="predicted"/>
<evidence type="ECO:0000313" key="1">
    <source>
        <dbReference type="EMBL" id="KAL0340230.1"/>
    </source>
</evidence>
<protein>
    <submittedName>
        <fullName evidence="1">Uncharacterized protein</fullName>
    </submittedName>
</protein>
<accession>A0AAW2N8Z8</accession>
<reference evidence="1" key="1">
    <citation type="submission" date="2020-06" db="EMBL/GenBank/DDBJ databases">
        <authorList>
            <person name="Li T."/>
            <person name="Hu X."/>
            <person name="Zhang T."/>
            <person name="Song X."/>
            <person name="Zhang H."/>
            <person name="Dai N."/>
            <person name="Sheng W."/>
            <person name="Hou X."/>
            <person name="Wei L."/>
        </authorList>
    </citation>
    <scope>NUCLEOTIDE SEQUENCE</scope>
    <source>
        <strain evidence="1">G02</strain>
        <tissue evidence="1">Leaf</tissue>
    </source>
</reference>
<comment type="caution">
    <text evidence="1">The sequence shown here is derived from an EMBL/GenBank/DDBJ whole genome shotgun (WGS) entry which is preliminary data.</text>
</comment>
<dbReference type="AlphaFoldDB" id="A0AAW2N8Z8"/>
<dbReference type="EMBL" id="JACGWJ010000020">
    <property type="protein sequence ID" value="KAL0340230.1"/>
    <property type="molecule type" value="Genomic_DNA"/>
</dbReference>